<evidence type="ECO:0000313" key="1">
    <source>
        <dbReference type="Proteomes" id="UP000036681"/>
    </source>
</evidence>
<reference evidence="2" key="1">
    <citation type="submission" date="2017-02" db="UniProtKB">
        <authorList>
            <consortium name="WormBaseParasite"/>
        </authorList>
    </citation>
    <scope>IDENTIFICATION</scope>
</reference>
<organism evidence="1 2">
    <name type="scientific">Ascaris lumbricoides</name>
    <name type="common">Giant roundworm</name>
    <dbReference type="NCBI Taxonomy" id="6252"/>
    <lineage>
        <taxon>Eukaryota</taxon>
        <taxon>Metazoa</taxon>
        <taxon>Ecdysozoa</taxon>
        <taxon>Nematoda</taxon>
        <taxon>Chromadorea</taxon>
        <taxon>Rhabditida</taxon>
        <taxon>Spirurina</taxon>
        <taxon>Ascaridomorpha</taxon>
        <taxon>Ascaridoidea</taxon>
        <taxon>Ascarididae</taxon>
        <taxon>Ascaris</taxon>
    </lineage>
</organism>
<dbReference type="Proteomes" id="UP000036681">
    <property type="component" value="Unplaced"/>
</dbReference>
<keyword evidence="1" id="KW-1185">Reference proteome</keyword>
<sequence>MVAMSQQVYVALANAQLIISNAIMEDVFSIHGFAMVRMIVVTIVTKISSMDARRVNNLLSVVHSNM</sequence>
<dbReference type="AlphaFoldDB" id="A0A0M3HIN6"/>
<evidence type="ECO:0000313" key="2">
    <source>
        <dbReference type="WBParaSite" id="ALUE_0000138101-mRNA-1"/>
    </source>
</evidence>
<name>A0A0M3HIN6_ASCLU</name>
<dbReference type="WBParaSite" id="ALUE_0000138101-mRNA-1">
    <property type="protein sequence ID" value="ALUE_0000138101-mRNA-1"/>
    <property type="gene ID" value="ALUE_0000138101"/>
</dbReference>
<accession>A0A0M3HIN6</accession>
<protein>
    <submittedName>
        <fullName evidence="2">Uncharacterized protein</fullName>
    </submittedName>
</protein>
<proteinExistence type="predicted"/>